<dbReference type="Gene3D" id="1.25.40.340">
    <property type="match status" value="1"/>
</dbReference>
<dbReference type="Pfam" id="PF21645">
    <property type="entry name" value="FakA-like_M"/>
    <property type="match status" value="1"/>
</dbReference>
<dbReference type="Gene3D" id="3.40.50.10170">
    <property type="match status" value="1"/>
</dbReference>
<protein>
    <submittedName>
        <fullName evidence="3">DegV family EDD domain-containing protein</fullName>
    </submittedName>
</protein>
<evidence type="ECO:0000313" key="4">
    <source>
        <dbReference type="Proteomes" id="UP001430954"/>
    </source>
</evidence>
<accession>A0ABS7T8G9</accession>
<dbReference type="Gene3D" id="3.30.1180.10">
    <property type="match status" value="1"/>
</dbReference>
<evidence type="ECO:0000256" key="1">
    <source>
        <dbReference type="ARBA" id="ARBA00023121"/>
    </source>
</evidence>
<dbReference type="Proteomes" id="UP001430954">
    <property type="component" value="Unassembled WGS sequence"/>
</dbReference>
<evidence type="ECO:0000313" key="3">
    <source>
        <dbReference type="EMBL" id="MBZ4040179.1"/>
    </source>
</evidence>
<dbReference type="InterPro" id="IPR050270">
    <property type="entry name" value="DegV_domain_contain"/>
</dbReference>
<keyword evidence="4" id="KW-1185">Reference proteome</keyword>
<dbReference type="InterPro" id="IPR033470">
    <property type="entry name" value="FakA-like_C"/>
</dbReference>
<feature type="domain" description="DhaL" evidence="2">
    <location>
        <begin position="10"/>
        <end position="201"/>
    </location>
</feature>
<dbReference type="InterPro" id="IPR043168">
    <property type="entry name" value="DegV_C"/>
</dbReference>
<dbReference type="SUPFAM" id="SSF101473">
    <property type="entry name" value="DhaL-like"/>
    <property type="match status" value="1"/>
</dbReference>
<dbReference type="PROSITE" id="PS51482">
    <property type="entry name" value="DEGV"/>
    <property type="match status" value="1"/>
</dbReference>
<dbReference type="Pfam" id="PF02734">
    <property type="entry name" value="Dak2"/>
    <property type="match status" value="1"/>
</dbReference>
<dbReference type="EMBL" id="JAINZW010000005">
    <property type="protein sequence ID" value="MBZ4040179.1"/>
    <property type="molecule type" value="Genomic_DNA"/>
</dbReference>
<dbReference type="SMART" id="SM01120">
    <property type="entry name" value="Dak2"/>
    <property type="match status" value="1"/>
</dbReference>
<dbReference type="InterPro" id="IPR048394">
    <property type="entry name" value="FakA-like_M"/>
</dbReference>
<organism evidence="3 4">
    <name type="scientific">Novilysobacter selenitireducens</name>
    <dbReference type="NCBI Taxonomy" id="2872639"/>
    <lineage>
        <taxon>Bacteria</taxon>
        <taxon>Pseudomonadati</taxon>
        <taxon>Pseudomonadota</taxon>
        <taxon>Gammaproteobacteria</taxon>
        <taxon>Lysobacterales</taxon>
        <taxon>Lysobacteraceae</taxon>
        <taxon>Novilysobacter</taxon>
    </lineage>
</organism>
<proteinExistence type="predicted"/>
<name>A0ABS7T8G9_9GAMM</name>
<reference evidence="3 4" key="1">
    <citation type="submission" date="2021-09" db="EMBL/GenBank/DDBJ databases">
        <title>Lysobacter sp. 13A isolated from the river sediment.</title>
        <authorList>
            <person name="Liu H."/>
            <person name="Li S."/>
            <person name="Mao S."/>
        </authorList>
    </citation>
    <scope>NUCLEOTIDE SEQUENCE [LARGE SCALE GENOMIC DNA]</scope>
    <source>
        <strain evidence="3 4">13A</strain>
    </source>
</reference>
<comment type="caution">
    <text evidence="3">The sequence shown here is derived from an EMBL/GenBank/DDBJ whole genome shotgun (WGS) entry which is preliminary data.</text>
</comment>
<dbReference type="Pfam" id="PF02645">
    <property type="entry name" value="DegV"/>
    <property type="match status" value="1"/>
</dbReference>
<dbReference type="SUPFAM" id="SSF82549">
    <property type="entry name" value="DAK1/DegV-like"/>
    <property type="match status" value="1"/>
</dbReference>
<evidence type="ECO:0000259" key="2">
    <source>
        <dbReference type="PROSITE" id="PS51480"/>
    </source>
</evidence>
<dbReference type="PANTHER" id="PTHR33434">
    <property type="entry name" value="DEGV DOMAIN-CONTAINING PROTEIN DR_1986-RELATED"/>
    <property type="match status" value="1"/>
</dbReference>
<gene>
    <name evidence="3" type="ORF">K6753_11625</name>
</gene>
<sequence length="618" mass="64783">MPAETTLTAPALRRALIAGARRVIAGRDRLNRINVFPVADGDTGTNLAQTLAGLLDGVLRERNGHVGRLLQRVGDDAIDGARGNSGAILAQFLQGVAEAARHADVLDGPTLATAIRQGAASARGALAQPVEGTILSVIDAFAHAMETQRGPGDRWLGFDGALDHARRALADTPRQMALVQRAGVVDAGAQGFVDLLEGIAEFIEGGPRALRMHGAPAAANDGGLPIHAEDAHEAFDPVRRWCTECLVLGEGIDRDRLRTVLQGLNADSVVVAGSASRVRVHGHVAAPQALYDACAAFGRVEGMKADDMLRQQRSAATRQPVAVVVDTAADLPADVANALVVHEVPVRVAVDGRDYLDKVGLATADFYRRMHDSASAGAPLPTTSQPPPGDFRRMFECLRSHHADVVYVGLSRAVSGTLQSAEHAAARVEGRRVHVFDTLNAAGGQALLAWHAAELAASGAHAAVVVAELERLRPLTLTWAMARDIRHAVRGGRIPAWAAPLVRWTGLTPVARFKPDGRLGVCGGLFARERAPEAFARYVARRLPAGMRWRLIVGHCDAAGDGERLLSALRSSLAVDAGHLVETGPAIGAHAGQGALLVSVQPAPGAVAGDVSPPRGSA</sequence>
<dbReference type="InterPro" id="IPR036117">
    <property type="entry name" value="DhaL_dom_sf"/>
</dbReference>
<dbReference type="PROSITE" id="PS51480">
    <property type="entry name" value="DHAL"/>
    <property type="match status" value="1"/>
</dbReference>
<dbReference type="SMART" id="SM01121">
    <property type="entry name" value="Dak1_2"/>
    <property type="match status" value="1"/>
</dbReference>
<keyword evidence="1" id="KW-0446">Lipid-binding</keyword>
<dbReference type="PANTHER" id="PTHR33434:SF2">
    <property type="entry name" value="FATTY ACID-BINDING PROTEIN TM_1468"/>
    <property type="match status" value="1"/>
</dbReference>
<dbReference type="RefSeq" id="WP_223676632.1">
    <property type="nucleotide sequence ID" value="NZ_JAINZW010000005.1"/>
</dbReference>
<dbReference type="InterPro" id="IPR003797">
    <property type="entry name" value="DegV"/>
</dbReference>
<dbReference type="NCBIfam" id="TIGR00762">
    <property type="entry name" value="DegV"/>
    <property type="match status" value="1"/>
</dbReference>
<dbReference type="InterPro" id="IPR004007">
    <property type="entry name" value="DhaL_dom"/>
</dbReference>